<dbReference type="Proteomes" id="UP000886355">
    <property type="component" value="Unassembled WGS sequence"/>
</dbReference>
<dbReference type="EMBL" id="DQZW01000037">
    <property type="protein sequence ID" value="HDL89434.1"/>
    <property type="molecule type" value="Genomic_DNA"/>
</dbReference>
<evidence type="ECO:0000256" key="1">
    <source>
        <dbReference type="SAM" id="Coils"/>
    </source>
</evidence>
<feature type="coiled-coil region" evidence="1">
    <location>
        <begin position="12"/>
        <end position="74"/>
    </location>
</feature>
<comment type="caution">
    <text evidence="2">The sequence shown here is derived from an EMBL/GenBank/DDBJ whole genome shotgun (WGS) entry which is preliminary data.</text>
</comment>
<keyword evidence="1" id="KW-0175">Coiled coil</keyword>
<organism evidence="2">
    <name type="scientific">Thermodesulforhabdus norvegica</name>
    <dbReference type="NCBI Taxonomy" id="39841"/>
    <lineage>
        <taxon>Bacteria</taxon>
        <taxon>Pseudomonadati</taxon>
        <taxon>Thermodesulfobacteriota</taxon>
        <taxon>Syntrophobacteria</taxon>
        <taxon>Syntrophobacterales</taxon>
        <taxon>Thermodesulforhabdaceae</taxon>
        <taxon>Thermodesulforhabdus</taxon>
    </lineage>
</organism>
<proteinExistence type="predicted"/>
<accession>A0A7C0WRB5</accession>
<gene>
    <name evidence="2" type="ORF">ENG14_00845</name>
</gene>
<reference evidence="2" key="1">
    <citation type="journal article" date="2020" name="mSystems">
        <title>Genome- and Community-Level Interaction Insights into Carbon Utilization and Element Cycling Functions of Hydrothermarchaeota in Hydrothermal Sediment.</title>
        <authorList>
            <person name="Zhou Z."/>
            <person name="Liu Y."/>
            <person name="Xu W."/>
            <person name="Pan J."/>
            <person name="Luo Z.H."/>
            <person name="Li M."/>
        </authorList>
    </citation>
    <scope>NUCLEOTIDE SEQUENCE [LARGE SCALE GENOMIC DNA]</scope>
    <source>
        <strain evidence="2">HyVt-19</strain>
    </source>
</reference>
<dbReference type="AlphaFoldDB" id="A0A7C0WRB5"/>
<sequence length="202" mass="23332">MWKSIGDLAKAQRRTEERIDALTEAQHRTEERVNALAEAQCKTEERLNALVLAQERAEKRLNQLIEEHAETRRRLGGFAMTVGYVLENEAFKALPDLLRRDYGIEIEGRLKRQFVADKKGSKLGVNIFGTSRVKNKVVTIVGESKAQLSKNDVNEFVRKRLKRFEGVFEDIFPIIVTHMITDHDVEEYARNKGVAIYYSYDF</sequence>
<dbReference type="PANTHER" id="PTHR38753:SF1">
    <property type="entry name" value="SLR1441 PROTEIN"/>
    <property type="match status" value="1"/>
</dbReference>
<protein>
    <submittedName>
        <fullName evidence="2">Chordopoxvirus fusion protein</fullName>
    </submittedName>
</protein>
<dbReference type="PANTHER" id="PTHR38753">
    <property type="entry name" value="SLR1441 PROTEIN"/>
    <property type="match status" value="1"/>
</dbReference>
<name>A0A7C0WRB5_9BACT</name>
<evidence type="ECO:0000313" key="2">
    <source>
        <dbReference type="EMBL" id="HDL89434.1"/>
    </source>
</evidence>